<reference evidence="3" key="1">
    <citation type="submission" date="2020-12" db="EMBL/GenBank/DDBJ databases">
        <authorList>
            <person name="Iha C."/>
        </authorList>
    </citation>
    <scope>NUCLEOTIDE SEQUENCE</scope>
</reference>
<name>A0A8S1IMW4_9CHLO</name>
<evidence type="ECO:0000256" key="2">
    <source>
        <dbReference type="PROSITE-ProRule" id="PRU00317"/>
    </source>
</evidence>
<organism evidence="3 4">
    <name type="scientific">Ostreobium quekettii</name>
    <dbReference type="NCBI Taxonomy" id="121088"/>
    <lineage>
        <taxon>Eukaryota</taxon>
        <taxon>Viridiplantae</taxon>
        <taxon>Chlorophyta</taxon>
        <taxon>core chlorophytes</taxon>
        <taxon>Ulvophyceae</taxon>
        <taxon>TCBD clade</taxon>
        <taxon>Bryopsidales</taxon>
        <taxon>Ostreobineae</taxon>
        <taxon>Ostreobiaceae</taxon>
        <taxon>Ostreobium</taxon>
    </lineage>
</organism>
<keyword evidence="4" id="KW-1185">Reference proteome</keyword>
<dbReference type="Proteomes" id="UP000708148">
    <property type="component" value="Unassembled WGS sequence"/>
</dbReference>
<dbReference type="GO" id="GO:0003723">
    <property type="term" value="F:RNA binding"/>
    <property type="evidence" value="ECO:0007669"/>
    <property type="project" value="InterPro"/>
</dbReference>
<comment type="caution">
    <text evidence="3">The sequence shown here is derived from an EMBL/GenBank/DDBJ whole genome shotgun (WGS) entry which is preliminary data.</text>
</comment>
<dbReference type="EMBL" id="CAJHUC010000426">
    <property type="protein sequence ID" value="CAD7696028.1"/>
    <property type="molecule type" value="Genomic_DNA"/>
</dbReference>
<protein>
    <submittedName>
        <fullName evidence="3">Uncharacterized protein</fullName>
    </submittedName>
</protein>
<proteinExistence type="predicted"/>
<feature type="repeat" description="Pumilio" evidence="2">
    <location>
        <begin position="40"/>
        <end position="75"/>
    </location>
</feature>
<keyword evidence="1" id="KW-0677">Repeat</keyword>
<sequence length="325" mass="35672">MAQILGRIEGHKLIPQYSWCLCGDSSVYFSVSWNMRALRSLSSRVHYLAHDRHASFLVQEVLQSLEEPALQLMESLRTVDDNGGEPPYNHLHCHALRSATCLRHLLKELSGAWTCNEAGAATPEQSLEGLETPRLEKCELQLLQHHMLWVLSCKGDTLCRLVSAEGLPCCGGAGSLWRCIHGVMSAWVSMHRGHTDIWPEICCIVDAMEESGNGTTPDERVSLSDVPVSLTGGPLASARSASVSVADFRIELPRCSTTMLVCERPPQWHCVVCNRGYALPPQALYGDDGLPPECLFCGMRLTTMTTRHVLAAPGSLRPTLRASGT</sequence>
<accession>A0A8S1IMW4</accession>
<gene>
    <name evidence="3" type="ORF">OSTQU699_LOCUS1389</name>
</gene>
<dbReference type="GO" id="GO:0000127">
    <property type="term" value="C:transcription factor TFIIIC complex"/>
    <property type="evidence" value="ECO:0007669"/>
    <property type="project" value="InterPro"/>
</dbReference>
<dbReference type="GO" id="GO:0006384">
    <property type="term" value="P:transcription initiation at RNA polymerase III promoter"/>
    <property type="evidence" value="ECO:0007669"/>
    <property type="project" value="InterPro"/>
</dbReference>
<dbReference type="InterPro" id="IPR044230">
    <property type="entry name" value="GTF3C4"/>
</dbReference>
<dbReference type="PROSITE" id="PS50302">
    <property type="entry name" value="PUM"/>
    <property type="match status" value="1"/>
</dbReference>
<evidence type="ECO:0000313" key="3">
    <source>
        <dbReference type="EMBL" id="CAD7696028.1"/>
    </source>
</evidence>
<dbReference type="PANTHER" id="PTHR15496">
    <property type="entry name" value="GENERAL TRANSCRIPTION FACTOR 3C POLYPEPTIDE 4 FAMILY"/>
    <property type="match status" value="1"/>
</dbReference>
<dbReference type="InterPro" id="IPR001313">
    <property type="entry name" value="Pumilio_RNA-bd_rpt"/>
</dbReference>
<evidence type="ECO:0000256" key="1">
    <source>
        <dbReference type="ARBA" id="ARBA00022737"/>
    </source>
</evidence>
<dbReference type="AlphaFoldDB" id="A0A8S1IMW4"/>
<dbReference type="GO" id="GO:0004402">
    <property type="term" value="F:histone acetyltransferase activity"/>
    <property type="evidence" value="ECO:0007669"/>
    <property type="project" value="InterPro"/>
</dbReference>
<evidence type="ECO:0000313" key="4">
    <source>
        <dbReference type="Proteomes" id="UP000708148"/>
    </source>
</evidence>
<dbReference type="PANTHER" id="PTHR15496:SF2">
    <property type="entry name" value="GENERAL TRANSCRIPTION FACTOR 3C POLYPEPTIDE 4"/>
    <property type="match status" value="1"/>
</dbReference>
<dbReference type="OrthoDB" id="546900at2759"/>